<keyword evidence="2" id="KW-1185">Reference proteome</keyword>
<dbReference type="RefSeq" id="WP_151759631.1">
    <property type="nucleotide sequence ID" value="NZ_BKZW01000005.1"/>
</dbReference>
<protein>
    <recommendedName>
        <fullName evidence="3">Zinc-finger domain-containing protein</fullName>
    </recommendedName>
</protein>
<name>A0A5J4KRQ0_9CHLR</name>
<comment type="caution">
    <text evidence="1">The sequence shown here is derived from an EMBL/GenBank/DDBJ whole genome shotgun (WGS) entry which is preliminary data.</text>
</comment>
<dbReference type="Proteomes" id="UP000326912">
    <property type="component" value="Unassembled WGS sequence"/>
</dbReference>
<organism evidence="1 2">
    <name type="scientific">Dictyobacter vulcani</name>
    <dbReference type="NCBI Taxonomy" id="2607529"/>
    <lineage>
        <taxon>Bacteria</taxon>
        <taxon>Bacillati</taxon>
        <taxon>Chloroflexota</taxon>
        <taxon>Ktedonobacteria</taxon>
        <taxon>Ktedonobacterales</taxon>
        <taxon>Dictyobacteraceae</taxon>
        <taxon>Dictyobacter</taxon>
    </lineage>
</organism>
<sequence length="270" mass="29596">MECSEPGAIRDDELIAYLEGEKVRPTVVEHLARCQKCSSQLASYRQVERKLTHRLYRWDCPPNQVLGDYLLGMLDGDVTLMVQTHLHLCVLCSAELATLTNFLAVEPLVPAYTVASEEAWQAAPQGSRQPLQEIKRTLGQAASGVRRIAALLLPPQPGLAYQRSVTRQDITWPRTYAAQDVTISLQLESGPKSSGTLQLIGFVTRQGTAVDALQGTTARLLTAEGVTQTQQIDELGNLIFSALEPAVYTLEVQLPEGTVVVDQLSLSNQE</sequence>
<dbReference type="Gene3D" id="1.10.10.1320">
    <property type="entry name" value="Anti-sigma factor, zinc-finger domain"/>
    <property type="match status" value="1"/>
</dbReference>
<reference evidence="1 2" key="1">
    <citation type="submission" date="2019-10" db="EMBL/GenBank/DDBJ databases">
        <title>Dictyobacter vulcani sp. nov., within the class Ktedonobacteria, isolated from soil of volcanic Mt. Zao.</title>
        <authorList>
            <person name="Zheng Y."/>
            <person name="Wang C.M."/>
            <person name="Sakai Y."/>
            <person name="Abe K."/>
            <person name="Yokota A."/>
            <person name="Yabe S."/>
        </authorList>
    </citation>
    <scope>NUCLEOTIDE SEQUENCE [LARGE SCALE GENOMIC DNA]</scope>
    <source>
        <strain evidence="1 2">W12</strain>
    </source>
</reference>
<dbReference type="InterPro" id="IPR041916">
    <property type="entry name" value="Anti_sigma_zinc_sf"/>
</dbReference>
<accession>A0A5J4KRQ0</accession>
<dbReference type="EMBL" id="BKZW01000005">
    <property type="protein sequence ID" value="GER92064.1"/>
    <property type="molecule type" value="Genomic_DNA"/>
</dbReference>
<dbReference type="AlphaFoldDB" id="A0A5J4KRQ0"/>
<gene>
    <name evidence="1" type="ORF">KDW_62260</name>
</gene>
<evidence type="ECO:0000313" key="1">
    <source>
        <dbReference type="EMBL" id="GER92064.1"/>
    </source>
</evidence>
<evidence type="ECO:0008006" key="3">
    <source>
        <dbReference type="Google" id="ProtNLM"/>
    </source>
</evidence>
<proteinExistence type="predicted"/>
<evidence type="ECO:0000313" key="2">
    <source>
        <dbReference type="Proteomes" id="UP000326912"/>
    </source>
</evidence>